<evidence type="ECO:0000259" key="3">
    <source>
        <dbReference type="Pfam" id="PF14403"/>
    </source>
</evidence>
<evidence type="ECO:0000313" key="4">
    <source>
        <dbReference type="EMBL" id="SEA52845.1"/>
    </source>
</evidence>
<organism evidence="4 5">
    <name type="scientific">Desulfuromusa kysingii</name>
    <dbReference type="NCBI Taxonomy" id="37625"/>
    <lineage>
        <taxon>Bacteria</taxon>
        <taxon>Pseudomonadati</taxon>
        <taxon>Thermodesulfobacteriota</taxon>
        <taxon>Desulfuromonadia</taxon>
        <taxon>Desulfuromonadales</taxon>
        <taxon>Geopsychrobacteraceae</taxon>
        <taxon>Desulfuromusa</taxon>
    </lineage>
</organism>
<dbReference type="InterPro" id="IPR007296">
    <property type="entry name" value="DUF403"/>
</dbReference>
<dbReference type="InterPro" id="IPR025841">
    <property type="entry name" value="CP_ATPgrasp_2"/>
</dbReference>
<dbReference type="Pfam" id="PF04168">
    <property type="entry name" value="Alpha-E"/>
    <property type="match status" value="1"/>
</dbReference>
<feature type="domain" description="DUF403" evidence="2">
    <location>
        <begin position="514"/>
        <end position="839"/>
    </location>
</feature>
<gene>
    <name evidence="4" type="ORF">SAMN05660420_02327</name>
</gene>
<protein>
    <submittedName>
        <fullName evidence="4">Uncharacterized conserved protein, circularly permuted ATPgrasp superfamily</fullName>
    </submittedName>
</protein>
<accession>A0A1H4BXB6</accession>
<dbReference type="RefSeq" id="WP_245706473.1">
    <property type="nucleotide sequence ID" value="NZ_FNQN01000007.1"/>
</dbReference>
<dbReference type="EMBL" id="FNQN01000007">
    <property type="protein sequence ID" value="SEA52845.1"/>
    <property type="molecule type" value="Genomic_DNA"/>
</dbReference>
<dbReference type="PANTHER" id="PTHR34595">
    <property type="entry name" value="BLR5612 PROTEIN"/>
    <property type="match status" value="1"/>
</dbReference>
<dbReference type="Gene3D" id="3.40.50.11290">
    <property type="match status" value="1"/>
</dbReference>
<evidence type="ECO:0000313" key="5">
    <source>
        <dbReference type="Proteomes" id="UP000199409"/>
    </source>
</evidence>
<proteinExistence type="predicted"/>
<keyword evidence="5" id="KW-1185">Reference proteome</keyword>
<dbReference type="InterPro" id="IPR051680">
    <property type="entry name" value="ATP-dep_Glu-Cys_Ligase-2"/>
</dbReference>
<feature type="domain" description="Circularly permuted ATP-grasp type 2" evidence="3">
    <location>
        <begin position="90"/>
        <end position="465"/>
    </location>
</feature>
<dbReference type="Gene3D" id="3.30.1490.270">
    <property type="match status" value="1"/>
</dbReference>
<dbReference type="SUPFAM" id="SSF56059">
    <property type="entry name" value="Glutathione synthetase ATP-binding domain-like"/>
    <property type="match status" value="1"/>
</dbReference>
<dbReference type="AlphaFoldDB" id="A0A1H4BXB6"/>
<dbReference type="PANTHER" id="PTHR34595:SF2">
    <property type="entry name" value="BLR2978 PROTEIN"/>
    <property type="match status" value="1"/>
</dbReference>
<sequence>MSIKFEQRQSQGIGSQAYARELSQDGESSSLQGTLPRHEQQLMQTLQKLGTKKLASRRKEAQRLLRENGATHNFFGPTDDSHSWQFDPIPLVIGSEEWTRVEAGLIQRAQLLNLILADVYGPQTLIKKGLLPPELIYAHKGFLWPCVGLPTSGGRHMNLYSANLAQGKDGRFWVLEDHAQPPYGSGYAVENRIVMTRSFPRLFQDFQVHRLAMYFRALKNQLSLLARNNQADPRIVVLTPGPEHRLYFEHAYLASYLGYPLVQGGDLIVRDGCVWLKSVGGLRQIDVLLHRLEDELCDPLELRGDSLFGVPGLLEVVRRGNVVTANSIGCGVIKNPALLAFLPGISRYFLGEELLLPSVATWWCGQPRERRFVLDNINELIIKPIYPIPGFPEMIPGRLDKGQICVWRDRILANPHLYVGQEMSSLSMVPAFVTDKVEQRPCVLSTYLTAHEQSYIAMSGGLSRINENEGSLLVVKDGGWSKDTWVLTPELDKQVNLWLEAQPDQFIEARTKSLPSRTAENLFWAGRYSERSEATARLFRSILVKLREYKEFRDPDDQLGLNNLLQALTHVTSSYPGFVGAGAETKLADPRVELMSLASDSGRSGSLRSSLRGFGYSAYTVRDILPEDAWRIVDNIQQNWNPKFSVSLIGSGRLQESVNQLLLQLSAFSGLNNDNMARETDWRMLKIGRSLERALALIALLRATLVPYYKPSMQAQIFETVLSTCNSLITYRRRYRSFMQLPTILELLLLDENYPRALKCQLTQLSQLVVALPHDQPSERALDDERLINEALAELNTIDPKKLAQSADDGQSYPFLDTFLSAQKKQLEKLSETLIQLYFSPSQVPQRLGSVQQEKAS</sequence>
<reference evidence="4 5" key="1">
    <citation type="submission" date="2016-10" db="EMBL/GenBank/DDBJ databases">
        <authorList>
            <person name="de Groot N.N."/>
        </authorList>
    </citation>
    <scope>NUCLEOTIDE SEQUENCE [LARGE SCALE GENOMIC DNA]</scope>
    <source>
        <strain evidence="4 5">DSM 7343</strain>
    </source>
</reference>
<feature type="region of interest" description="Disordered" evidence="1">
    <location>
        <begin position="1"/>
        <end position="34"/>
    </location>
</feature>
<dbReference type="Pfam" id="PF14403">
    <property type="entry name" value="CP_ATPgrasp_2"/>
    <property type="match status" value="1"/>
</dbReference>
<name>A0A1H4BXB6_9BACT</name>
<evidence type="ECO:0000256" key="1">
    <source>
        <dbReference type="SAM" id="MobiDB-lite"/>
    </source>
</evidence>
<evidence type="ECO:0000259" key="2">
    <source>
        <dbReference type="Pfam" id="PF04168"/>
    </source>
</evidence>
<dbReference type="STRING" id="37625.SAMN05660420_02327"/>
<dbReference type="Proteomes" id="UP000199409">
    <property type="component" value="Unassembled WGS sequence"/>
</dbReference>